<keyword evidence="3" id="KW-0804">Transcription</keyword>
<evidence type="ECO:0000256" key="2">
    <source>
        <dbReference type="ARBA" id="ARBA00023125"/>
    </source>
</evidence>
<gene>
    <name evidence="5" type="ORF">SAMN02745138_03571</name>
</gene>
<dbReference type="PRINTS" id="PR00032">
    <property type="entry name" value="HTHARAC"/>
</dbReference>
<reference evidence="5 6" key="1">
    <citation type="submission" date="2016-11" db="EMBL/GenBank/DDBJ databases">
        <authorList>
            <person name="Jaros S."/>
            <person name="Januszkiewicz K."/>
            <person name="Wedrychowicz H."/>
        </authorList>
    </citation>
    <scope>NUCLEOTIDE SEQUENCE [LARGE SCALE GENOMIC DNA]</scope>
    <source>
        <strain evidence="5 6">DSM 14214</strain>
    </source>
</reference>
<dbReference type="EMBL" id="FRAH01000135">
    <property type="protein sequence ID" value="SHL54629.1"/>
    <property type="molecule type" value="Genomic_DNA"/>
</dbReference>
<dbReference type="GO" id="GO:0043565">
    <property type="term" value="F:sequence-specific DNA binding"/>
    <property type="evidence" value="ECO:0007669"/>
    <property type="project" value="InterPro"/>
</dbReference>
<evidence type="ECO:0000256" key="3">
    <source>
        <dbReference type="ARBA" id="ARBA00023163"/>
    </source>
</evidence>
<keyword evidence="2" id="KW-0238">DNA-binding</keyword>
<sequence>MDWIDKWNEALEMLEKSLTAEISLDDIARTACCTTFHFQRMFSYLADMPLSEYIRRRKMTKAAFDLQRGAKVIDVALKYGYRSPTAFTRAFQSIHGITPSQAKAKGAPLKAFPPIRFQMTVKGVTALDYRMEAKGPLRIAGIYTPLEKDMEKNFQTVPAFWQKAAADNILPKLISIMEMPAVLGISACQEEEWKYWIGVCTSKEVEPPLEMLELPAATWAIFPGTGPMPKACQELEKRIFTEWLPNSGYEYGKGADIEVYYNADPADSVFEIWIPVVKKAEHI</sequence>
<dbReference type="Pfam" id="PF12833">
    <property type="entry name" value="HTH_18"/>
    <property type="match status" value="1"/>
</dbReference>
<feature type="domain" description="HTH araC/xylS-type" evidence="4">
    <location>
        <begin position="8"/>
        <end position="105"/>
    </location>
</feature>
<dbReference type="SMART" id="SM00871">
    <property type="entry name" value="AraC_E_bind"/>
    <property type="match status" value="1"/>
</dbReference>
<keyword evidence="1" id="KW-0805">Transcription regulation</keyword>
<protein>
    <submittedName>
        <fullName evidence="5">AraC family transcriptional regulator</fullName>
    </submittedName>
</protein>
<dbReference type="PANTHER" id="PTHR47504">
    <property type="entry name" value="RIGHT ORIGIN-BINDING PROTEIN"/>
    <property type="match status" value="1"/>
</dbReference>
<dbReference type="SUPFAM" id="SSF55136">
    <property type="entry name" value="Probable bacterial effector-binding domain"/>
    <property type="match status" value="1"/>
</dbReference>
<dbReference type="InterPro" id="IPR010499">
    <property type="entry name" value="AraC_E-bd"/>
</dbReference>
<dbReference type="InterPro" id="IPR018062">
    <property type="entry name" value="HTH_AraC-typ_CS"/>
</dbReference>
<dbReference type="SUPFAM" id="SSF46689">
    <property type="entry name" value="Homeodomain-like"/>
    <property type="match status" value="2"/>
</dbReference>
<dbReference type="Pfam" id="PF14526">
    <property type="entry name" value="Cass2"/>
    <property type="match status" value="1"/>
</dbReference>
<evidence type="ECO:0000313" key="5">
    <source>
        <dbReference type="EMBL" id="SHL54629.1"/>
    </source>
</evidence>
<name>A0A1M7BJ79_9FIRM</name>
<dbReference type="InterPro" id="IPR011256">
    <property type="entry name" value="Reg_factor_effector_dom_sf"/>
</dbReference>
<accession>A0A1M7BJ79</accession>
<dbReference type="InterPro" id="IPR009057">
    <property type="entry name" value="Homeodomain-like_sf"/>
</dbReference>
<dbReference type="GO" id="GO:0003700">
    <property type="term" value="F:DNA-binding transcription factor activity"/>
    <property type="evidence" value="ECO:0007669"/>
    <property type="project" value="InterPro"/>
</dbReference>
<dbReference type="Proteomes" id="UP000183975">
    <property type="component" value="Unassembled WGS sequence"/>
</dbReference>
<organism evidence="5 6">
    <name type="scientific">Anaerotignum lactatifermentans DSM 14214</name>
    <dbReference type="NCBI Taxonomy" id="1121323"/>
    <lineage>
        <taxon>Bacteria</taxon>
        <taxon>Bacillati</taxon>
        <taxon>Bacillota</taxon>
        <taxon>Clostridia</taxon>
        <taxon>Lachnospirales</taxon>
        <taxon>Anaerotignaceae</taxon>
        <taxon>Anaerotignum</taxon>
    </lineage>
</organism>
<dbReference type="RefSeq" id="WP_072853990.1">
    <property type="nucleotide sequence ID" value="NZ_FRAH01000135.1"/>
</dbReference>
<dbReference type="InterPro" id="IPR018060">
    <property type="entry name" value="HTH_AraC"/>
</dbReference>
<keyword evidence="6" id="KW-1185">Reference proteome</keyword>
<evidence type="ECO:0000259" key="4">
    <source>
        <dbReference type="PROSITE" id="PS01124"/>
    </source>
</evidence>
<dbReference type="PROSITE" id="PS01124">
    <property type="entry name" value="HTH_ARAC_FAMILY_2"/>
    <property type="match status" value="1"/>
</dbReference>
<evidence type="ECO:0000256" key="1">
    <source>
        <dbReference type="ARBA" id="ARBA00023015"/>
    </source>
</evidence>
<dbReference type="PANTHER" id="PTHR47504:SF5">
    <property type="entry name" value="RIGHT ORIGIN-BINDING PROTEIN"/>
    <property type="match status" value="1"/>
</dbReference>
<dbReference type="InterPro" id="IPR020449">
    <property type="entry name" value="Tscrpt_reg_AraC-type_HTH"/>
</dbReference>
<dbReference type="PROSITE" id="PS00041">
    <property type="entry name" value="HTH_ARAC_FAMILY_1"/>
    <property type="match status" value="1"/>
</dbReference>
<dbReference type="Gene3D" id="1.10.10.60">
    <property type="entry name" value="Homeodomain-like"/>
    <property type="match status" value="2"/>
</dbReference>
<dbReference type="OrthoDB" id="9801123at2"/>
<dbReference type="InterPro" id="IPR050959">
    <property type="entry name" value="MarA-like"/>
</dbReference>
<proteinExistence type="predicted"/>
<evidence type="ECO:0000313" key="6">
    <source>
        <dbReference type="Proteomes" id="UP000183975"/>
    </source>
</evidence>
<dbReference type="Gene3D" id="3.20.80.10">
    <property type="entry name" value="Regulatory factor, effector binding domain"/>
    <property type="match status" value="1"/>
</dbReference>
<dbReference type="InterPro" id="IPR029441">
    <property type="entry name" value="Cass2"/>
</dbReference>
<dbReference type="SMART" id="SM00342">
    <property type="entry name" value="HTH_ARAC"/>
    <property type="match status" value="1"/>
</dbReference>
<dbReference type="AlphaFoldDB" id="A0A1M7BJ79"/>